<dbReference type="Proteomes" id="UP001492380">
    <property type="component" value="Unassembled WGS sequence"/>
</dbReference>
<evidence type="ECO:0000256" key="3">
    <source>
        <dbReference type="ARBA" id="ARBA00022989"/>
    </source>
</evidence>
<keyword evidence="7" id="KW-1185">Reference proteome</keyword>
<feature type="transmembrane region" description="Helical" evidence="5">
    <location>
        <begin position="20"/>
        <end position="39"/>
    </location>
</feature>
<reference evidence="6 7" key="1">
    <citation type="submission" date="2024-04" db="EMBL/GenBank/DDBJ databases">
        <title>Phyllosticta paracitricarpa is synonymous to the EU quarantine fungus P. citricarpa based on phylogenomic analyses.</title>
        <authorList>
            <consortium name="Lawrence Berkeley National Laboratory"/>
            <person name="Van Ingen-Buijs V.A."/>
            <person name="Van Westerhoven A.C."/>
            <person name="Haridas S."/>
            <person name="Skiadas P."/>
            <person name="Martin F."/>
            <person name="Groenewald J.Z."/>
            <person name="Crous P.W."/>
            <person name="Seidl M.F."/>
        </authorList>
    </citation>
    <scope>NUCLEOTIDE SEQUENCE [LARGE SCALE GENOMIC DNA]</scope>
    <source>
        <strain evidence="6 7">CBS 123374</strain>
    </source>
</reference>
<evidence type="ECO:0000256" key="2">
    <source>
        <dbReference type="ARBA" id="ARBA00022692"/>
    </source>
</evidence>
<comment type="caution">
    <text evidence="6">The sequence shown here is derived from an EMBL/GenBank/DDBJ whole genome shotgun (WGS) entry which is preliminary data.</text>
</comment>
<proteinExistence type="predicted"/>
<feature type="transmembrane region" description="Helical" evidence="5">
    <location>
        <begin position="300"/>
        <end position="327"/>
    </location>
</feature>
<feature type="transmembrane region" description="Helical" evidence="5">
    <location>
        <begin position="82"/>
        <end position="100"/>
    </location>
</feature>
<feature type="transmembrane region" description="Helical" evidence="5">
    <location>
        <begin position="59"/>
        <end position="77"/>
    </location>
</feature>
<keyword evidence="3 5" id="KW-1133">Transmembrane helix</keyword>
<dbReference type="Pfam" id="PF05978">
    <property type="entry name" value="UNC-93"/>
    <property type="match status" value="1"/>
</dbReference>
<keyword evidence="4 5" id="KW-0472">Membrane</keyword>
<dbReference type="InterPro" id="IPR036259">
    <property type="entry name" value="MFS_trans_sf"/>
</dbReference>
<dbReference type="SUPFAM" id="SSF103473">
    <property type="entry name" value="MFS general substrate transporter"/>
    <property type="match status" value="1"/>
</dbReference>
<sequence length="493" mass="54290">MAIFGPQSKLRLNRPFNQNFIMGSILFCLPGIYLALTALGAGGGKPSSQHVASLTNSILYGPYTLFGWIAGSILNFLKPKKTILVGSIGYPLYAGALWYYDKTAHQWFPLTAGFILGFCAACLWTTSGFIQFAYAEESEKAMYITWQWVLTSSGSTVGALIAFGVNRNKTEVSGVSTAVWVIFLVIMGCAMLIATFCIVKPEEVIRDDGTHIAIFKQPSFKEEMKGVLAVLLDKKIILLLPAMFVGEMCLALVSSVNAHYFNLRTRSLNNLLFQVIMIPAPLAMAWVMDNKRIKSRRKKGMMGSIMMGAITMGATVGLLIWIIVNGIDANDPAPGIDWTDSSFTSGFILYLLFGIVYATFQICVQWTMSALTNDPVLCARYAGAFKGTVSLGMCISFVMDSEGVSYKTQTIIQLCLYVVGLVSLYGVIWVYVRETNYFLEEAVIVPRHVEEEAIVTGLVAEEVIEHERAKKAQIGDPVDETVHVHPKKDTKDV</sequence>
<dbReference type="PANTHER" id="PTHR23294">
    <property type="entry name" value="ET TRANSLATION PRODUCT-RELATED"/>
    <property type="match status" value="1"/>
</dbReference>
<dbReference type="InterPro" id="IPR051617">
    <property type="entry name" value="UNC-93-like_regulator"/>
</dbReference>
<gene>
    <name evidence="6" type="ORF">HDK90DRAFT_37493</name>
</gene>
<evidence type="ECO:0000256" key="4">
    <source>
        <dbReference type="ARBA" id="ARBA00023136"/>
    </source>
</evidence>
<dbReference type="InterPro" id="IPR010291">
    <property type="entry name" value="Ion_channel_UNC-93"/>
</dbReference>
<organism evidence="6 7">
    <name type="scientific">Phyllosticta capitalensis</name>
    <dbReference type="NCBI Taxonomy" id="121624"/>
    <lineage>
        <taxon>Eukaryota</taxon>
        <taxon>Fungi</taxon>
        <taxon>Dikarya</taxon>
        <taxon>Ascomycota</taxon>
        <taxon>Pezizomycotina</taxon>
        <taxon>Dothideomycetes</taxon>
        <taxon>Dothideomycetes incertae sedis</taxon>
        <taxon>Botryosphaeriales</taxon>
        <taxon>Phyllostictaceae</taxon>
        <taxon>Phyllosticta</taxon>
    </lineage>
</organism>
<feature type="transmembrane region" description="Helical" evidence="5">
    <location>
        <begin position="271"/>
        <end position="288"/>
    </location>
</feature>
<dbReference type="PANTHER" id="PTHR23294:SF59">
    <property type="entry name" value="UNC93-LIKE PROTEIN C922.05C"/>
    <property type="match status" value="1"/>
</dbReference>
<name>A0ABR1Z4R2_9PEZI</name>
<dbReference type="Gene3D" id="1.20.1250.20">
    <property type="entry name" value="MFS general substrate transporter like domains"/>
    <property type="match status" value="1"/>
</dbReference>
<evidence type="ECO:0000256" key="1">
    <source>
        <dbReference type="ARBA" id="ARBA00004141"/>
    </source>
</evidence>
<accession>A0ABR1Z4R2</accession>
<evidence type="ECO:0000313" key="7">
    <source>
        <dbReference type="Proteomes" id="UP001492380"/>
    </source>
</evidence>
<feature type="transmembrane region" description="Helical" evidence="5">
    <location>
        <begin position="236"/>
        <end position="259"/>
    </location>
</feature>
<feature type="transmembrane region" description="Helical" evidence="5">
    <location>
        <begin position="347"/>
        <end position="366"/>
    </location>
</feature>
<feature type="transmembrane region" description="Helical" evidence="5">
    <location>
        <begin position="177"/>
        <end position="199"/>
    </location>
</feature>
<evidence type="ECO:0000313" key="6">
    <source>
        <dbReference type="EMBL" id="KAK8247271.1"/>
    </source>
</evidence>
<evidence type="ECO:0000256" key="5">
    <source>
        <dbReference type="SAM" id="Phobius"/>
    </source>
</evidence>
<feature type="transmembrane region" description="Helical" evidence="5">
    <location>
        <begin position="146"/>
        <end position="165"/>
    </location>
</feature>
<dbReference type="EMBL" id="JBBWRZ010000001">
    <property type="protein sequence ID" value="KAK8247271.1"/>
    <property type="molecule type" value="Genomic_DNA"/>
</dbReference>
<feature type="transmembrane region" description="Helical" evidence="5">
    <location>
        <begin position="411"/>
        <end position="432"/>
    </location>
</feature>
<feature type="transmembrane region" description="Helical" evidence="5">
    <location>
        <begin position="378"/>
        <end position="399"/>
    </location>
</feature>
<keyword evidence="2 5" id="KW-0812">Transmembrane</keyword>
<feature type="transmembrane region" description="Helical" evidence="5">
    <location>
        <begin position="112"/>
        <end position="134"/>
    </location>
</feature>
<protein>
    <submittedName>
        <fullName evidence="6">Major facilitator superfamily domain-containing protein</fullName>
    </submittedName>
</protein>
<comment type="subcellular location">
    <subcellularLocation>
        <location evidence="1">Membrane</location>
        <topology evidence="1">Multi-pass membrane protein</topology>
    </subcellularLocation>
</comment>